<dbReference type="GO" id="GO:0016423">
    <property type="term" value="F:tRNA (guanine) methyltransferase activity"/>
    <property type="evidence" value="ECO:0007669"/>
    <property type="project" value="InterPro"/>
</dbReference>
<accession>A0AA91Q463</accession>
<dbReference type="OMA" id="VTADRWM"/>
<dbReference type="GO" id="GO:0030488">
    <property type="term" value="P:tRNA methylation"/>
    <property type="evidence" value="ECO:0007669"/>
    <property type="project" value="InterPro"/>
</dbReference>
<dbReference type="Proteomes" id="UP000195602">
    <property type="component" value="Unassembled WGS sequence"/>
</dbReference>
<dbReference type="PANTHER" id="PTHR12029:SF11">
    <property type="entry name" value="METHYLTRANSFERASE TARBP1-RELATED"/>
    <property type="match status" value="1"/>
</dbReference>
<feature type="domain" description="tRNA/rRNA methyltransferase SpoU type" evidence="3">
    <location>
        <begin position="1273"/>
        <end position="1415"/>
    </location>
</feature>
<sequence>MSTSISLIRQYFTEEQKRQVVLSLAEKLDENHDDVSFLAELVSELDVSTFGTIHPKILAYAKSVSLNGDHANFERAILLLRSSDKLCEDFLQCTLLELKKSMGTKLDYISSFQSMVEVYGEEFVDGEFRKTTILNLFAFLSLLFSKSDLQVSAPIELDKLLCLFLGHTDESVATSCSKLVRWRIERLVIQSMKDEDLCDYLWSLIFKLIDSGTSKFHISNAYILWLRTLSNVNCEVKKNDFFQSNYLTQEFYWEVLQTGLADKSHEIRKFCLSILQLSLKSICTSFTTPLIVWDMKLEDKLLREWSRYTTLYEILGIDTSLHQTQAAVNDIIGIIHPDSLIHPSWGFCLLATGFQASMDSVRKFSMQILLSIPEQYLYLLQYGLPFLTKTYLPYMMLSRHFAARRKTPTSRGVVCEYGEKFSIFLSNILKNLRTELEFEHVCSAILGVLERSKESFDAVRVYATLGLIRGIKNKKVLKFGIHDSVIVKLFDNYSEGDLFRQTIQTLNLLLLLHFQIDDFTNFASILTKFTNFNGFKIFRENIDQVADFVVSNDFTVQKIVDALFSNAIPDTEQIVILNIVYHLSLSDFKRLEPFILEKSDSYISKLLASGLNLWSLSVPFKTRLSSLLDRALSGDVPLESYDDLFIANFSAKDSKISSEQMAMFYQSVAEEVESEDYGELVLVTSKLRFLSKCVTIFGLPTSIDLTELIRLRSVLFINSSSCALSVSNFYKIKEDAIGEYHRLLAAFVSTISMSSTDFSRLLSVLNFGMTHPTTLHSICHIMLEAFENNVVEVEESKISLIGLAESVAELDADKFKLTEKDVHFALIRVFCHPVLLRYAIHDSVINDLIAAFCETMLFNSQGRRGLFTRLTEQMINFQISNPREFEELPFLPGLLVQSAIHRQLQSNAFKLEGIIGKVYDEQISSKKEPGIYKEVYGDDEVSSKVRVFAILNSIKSAECAKAVLDFVFDPSDNYHFFNIIKATDGLEEYTRSQLAKVVISVIDVVDVDYSFENYFHHFVHFIENDPSPLVRVYFEWAIALHLLRRPKNSEVIFEKLTSAFVNHEVNPTLVTVYERILYLMVKSMSQVDEEKYLTKLAAYVIPAASTNKAVTRHFSMSLAISMYEEVQRKQLNVDKNILSILANMHKTALAQEAYGQYRSGDALLWNIIEDYDLVNISGGLLMRLNDRDVEFITSEEFHCYLTSAQQKQLNHHIGENKSHLWVGELKFAQTRSASLQESSVIASSPLQTKSGAWNTVMDVDESDRGTEISRSDLIVVASLVDKAPNLGGICRLCDVLGAGLMTLHDLKIKNNAQFKTVAVTADYWMPMIEVKPHQIVEYLHQKKADGYTLIGLEQTDKSVVLNKDLQFPKKSLILLGREKEGIPGELLAELDLCVEIKQVGIVRSMNIQTATAVIVHAYASQNC</sequence>
<keyword evidence="1" id="KW-0489">Methyltransferase</keyword>
<evidence type="ECO:0000256" key="2">
    <source>
        <dbReference type="ARBA" id="ARBA00022679"/>
    </source>
</evidence>
<organism evidence="4 5">
    <name type="scientific">Clavispora lusitaniae</name>
    <name type="common">Candida lusitaniae</name>
    <dbReference type="NCBI Taxonomy" id="36911"/>
    <lineage>
        <taxon>Eukaryota</taxon>
        <taxon>Fungi</taxon>
        <taxon>Dikarya</taxon>
        <taxon>Ascomycota</taxon>
        <taxon>Saccharomycotina</taxon>
        <taxon>Pichiomycetes</taxon>
        <taxon>Metschnikowiaceae</taxon>
        <taxon>Clavispora</taxon>
    </lineage>
</organism>
<dbReference type="CDD" id="cd18091">
    <property type="entry name" value="SpoU-like_TRM3-like"/>
    <property type="match status" value="1"/>
</dbReference>
<evidence type="ECO:0000313" key="5">
    <source>
        <dbReference type="Proteomes" id="UP000195602"/>
    </source>
</evidence>
<dbReference type="InterPro" id="IPR044748">
    <property type="entry name" value="Trm3/TARBP1_C"/>
</dbReference>
<evidence type="ECO:0000313" key="4">
    <source>
        <dbReference type="EMBL" id="OVF10844.1"/>
    </source>
</evidence>
<name>A0AA91Q463_CLALS</name>
<dbReference type="KEGG" id="clus:A9F13_01g02728"/>
<keyword evidence="2" id="KW-0808">Transferase</keyword>
<protein>
    <submittedName>
        <fullName evidence="4">tRNA (Guanosine(18)-2'-O)-methyltransferase</fullName>
    </submittedName>
</protein>
<evidence type="ECO:0000259" key="3">
    <source>
        <dbReference type="Pfam" id="PF00588"/>
    </source>
</evidence>
<dbReference type="SUPFAM" id="SSF75217">
    <property type="entry name" value="alpha/beta knot"/>
    <property type="match status" value="1"/>
</dbReference>
<gene>
    <name evidence="4" type="ORF">A9F13_01g02728</name>
</gene>
<dbReference type="PANTHER" id="PTHR12029">
    <property type="entry name" value="RNA METHYLTRANSFERASE"/>
    <property type="match status" value="1"/>
</dbReference>
<dbReference type="InterPro" id="IPR029028">
    <property type="entry name" value="Alpha/beta_knot_MTases"/>
</dbReference>
<dbReference type="FunFam" id="3.40.1280.10:FF:000022">
    <property type="entry name" value="Trm3p"/>
    <property type="match status" value="1"/>
</dbReference>
<reference evidence="4 5" key="1">
    <citation type="submission" date="2017-04" db="EMBL/GenBank/DDBJ databases">
        <title>Draft genome of the yeast Clavispora lusitaniae type strain CBS 6936.</title>
        <authorList>
            <person name="Durrens P."/>
            <person name="Klopp C."/>
            <person name="Biteau N."/>
            <person name="Fitton-Ouhabi V."/>
            <person name="Dementhon K."/>
            <person name="Accoceberry I."/>
            <person name="Sherman D.J."/>
            <person name="Noel T."/>
        </authorList>
    </citation>
    <scope>NUCLEOTIDE SEQUENCE [LARGE SCALE GENOMIC DNA]</scope>
    <source>
        <strain evidence="4 5">CBS 6936</strain>
    </source>
</reference>
<dbReference type="InterPro" id="IPR045330">
    <property type="entry name" value="TRM3/TARBP1"/>
</dbReference>
<dbReference type="GO" id="GO:0003723">
    <property type="term" value="F:RNA binding"/>
    <property type="evidence" value="ECO:0007669"/>
    <property type="project" value="InterPro"/>
</dbReference>
<dbReference type="Pfam" id="PF00588">
    <property type="entry name" value="SpoU_methylase"/>
    <property type="match status" value="1"/>
</dbReference>
<dbReference type="InterPro" id="IPR001537">
    <property type="entry name" value="SpoU_MeTrfase"/>
</dbReference>
<proteinExistence type="predicted"/>
<dbReference type="EMBL" id="LYUB02000001">
    <property type="protein sequence ID" value="OVF10844.1"/>
    <property type="molecule type" value="Genomic_DNA"/>
</dbReference>
<dbReference type="InterPro" id="IPR029026">
    <property type="entry name" value="tRNA_m1G_MTases_N"/>
</dbReference>
<dbReference type="Gene3D" id="3.40.1280.10">
    <property type="match status" value="1"/>
</dbReference>
<evidence type="ECO:0000256" key="1">
    <source>
        <dbReference type="ARBA" id="ARBA00022603"/>
    </source>
</evidence>
<comment type="caution">
    <text evidence="4">The sequence shown here is derived from an EMBL/GenBank/DDBJ whole genome shotgun (WGS) entry which is preliminary data.</text>
</comment>